<dbReference type="Pfam" id="PF03372">
    <property type="entry name" value="Exo_endo_phos"/>
    <property type="match status" value="1"/>
</dbReference>
<feature type="compositionally biased region" description="Basic and acidic residues" evidence="2">
    <location>
        <begin position="509"/>
        <end position="521"/>
    </location>
</feature>
<evidence type="ECO:0000259" key="3">
    <source>
        <dbReference type="PROSITE" id="PS50878"/>
    </source>
</evidence>
<dbReference type="InterPro" id="IPR005135">
    <property type="entry name" value="Endo/exonuclease/phosphatase"/>
</dbReference>
<keyword evidence="4" id="KW-0695">RNA-directed DNA polymerase</keyword>
<keyword evidence="4" id="KW-0808">Transferase</keyword>
<keyword evidence="1" id="KW-0175">Coiled coil</keyword>
<dbReference type="Pfam" id="PF00078">
    <property type="entry name" value="RVT_1"/>
    <property type="match status" value="2"/>
</dbReference>
<gene>
    <name evidence="4" type="ORF">AK812_SmicGene8191</name>
</gene>
<evidence type="ECO:0000256" key="2">
    <source>
        <dbReference type="SAM" id="MobiDB-lite"/>
    </source>
</evidence>
<sequence length="4187" mass="467286">MIAANLCALNTWGPRKAAYTYCLDGQHPKRRACTDRAINFAPWRGGGPFSWMLSDARLTSPDDVNAALMRHCERLFPCQPGPHRAEHSIVEAEILEKLADTPQFAYLPSRSTASAISRAARFCAHIRSKLSSSRIEVRDRKAGKTRAPITGGALLSLDMSKAFDYVPHEYLARALQHLGIAADTINIVLALHHTQYHVTHKGHTGYIHLRNGIRQGCTLSPTLWVCASHFLLHQLSERLAQFSHLGAPEPWISQAITAFADDFLVSFDLNSHQDLINMCTRIGCLFTVLREAKMQINPDKSSLLIRSSGSALAKWVKARTFRRKDKKLIRLGTPFQPIDVGLATRIPYLGTVMSFDSFETQTADLRIQQAKAAVARLNRVLFKKQGLSVQHRLRVYRTCIRSTMSYGLAVVGTSPQALKRLSSLEAKHVRCITGNPRKEDNEAIDVIYQRFEYKGIASFLLEASKRRLDTLARDKPSLNMTTPAEQVKELFGSSLPSFTKEMEQDLKEDQYQKPLLDDRRQKWPKQGGKGRGHQLDKRPRDDGRSWNLSTNSDQKYDRLTDQVSGEEVRRLMAILTRLCLRQEDDLAATRADSAFLLYMETRPDMNTTSGPYQPFTNHFLGIAQKWQKVKEETPTKLDLSLRSTLLLAYMTEFQERLRHALEPNNKETSVKAGWLQETPGAPPCWTYAKWDATKKESILDTSKPPVTHSKVLDAVARSLALLGNTSLIHRFRATRPLAQEYEANILTFLLLVSNRSAEADQLFSTMELLTDCNATQLMRTRFAKERLRRQPLAQALQREAENLLQVRLQINLLTVLVHVARLSGPSRQDAAEFSDFLMGRILPPAFQGHYQCVLATAGEPAVLLLSNDGIDSIGSVLLEIVTFDPRFQASVSYDTALAQVATLVQDFCSQYGLDRSIVEELSLQKLHVDSIQYDYPLGLSKGFANKVLCSWAAHFLADTTVPELRRPAVMMWALMSFNYELERNDMFFDEEEVTLWQRWKDAIQTGKPVPNLAAPEDAPDGLLPTAGTIAQPGVLEQVAAKLQQAKQNQKLQETEDYQAWLSGATKGSLGPLYKVLKSSEQVTARPYRNLCHQARAFERALAWCKIWDGTFENQSSFVHPRMDELRLKAQEEVKHWPQLTGAGLAKLVQRAGKKKGGCDGWSYAALRLVPESCYDALARALMAAEKRGSLPVQMMVHEVALLPKDEHKERPISLTPVMWRLYCSFRKPKAREWVAAYVGDHAYDSAVPGGRSLDVALRRLLRAEHAKVNNYHMLTLFIDLQGFYDGIRWQRVLEQGLNQGFPAPLLALSLCIYQGPRCLNGESVLSPPIYPRRGLLQGCPLAPTLAKLALETPLQNIIRAQGVTNADLWLDDISIDAVHRSPAVAAGAALSIFRQIKQDLDAEGLEVSSRKTHFMGTSSKAVAELKKARQPTDPAIQTLAKDLGIDSAGARRRRLFTANKRFRCGVRRVKKFNSLRIPCRKARVRVLRTSPFAAALYGHEAQGVSPKRLKVFRASLSKQLGRAAVGSVDAILDLFSHEAPDPQYTVVVQQAEAVIRCALAHGQEGRRLMLQAWQPLWQRQLHTRYGWQKVSGPLSALIQYLQDLGVDGQDPLCWKWAGNTLDIAIEDPCLLGKVCAFLAKVVAAWRARRFSKAQSASGAEEGVDWTVARRLLRADKLPVRRSSYKMVFQGLHLHEGNSGLPFCQWCGKRNTPQHLLYDCQKLPGAKPAPKWLLDYRSKVPDDCLWQRGMLPKRYIHSTAEHAIYRDGIFAEEKPAWGRFVYATDASGGRYTKDPRLRHVGWAVIAATQGPHGLTKVGTLSGVLMNSTVSAGESEAIISLLKLVDEEVDVTTDSRVAMRHLQSASFTKSMYLSWGPVWSNRHLARATWIRSHTSTEGFVKEFGSHQSWRRTLNDWADSEAGRRANAAQPLSRAVKIQYLDRVVAHVIHHLAQRVQAALDHTDKDLVKKTIAKRRQQTREQAASPASGLNKKQRMQAKVDSPPEVEGHQWEVKEFKTNFTMKCKICQLYIESCKTGSIFDVLLFPGSHYNQPILLLGPLCNPGRKTRVNTLLLDLRKASPLGKAGGKSSPGQVEGARPAGQGIAATGRQLFLQFSSTGQWYLFFLSLPLDRREEALTPLRLRPNVKSELEDEVHAAAAEIAAGDPIEVSDEENDWNQCCAEPLTGPQPSRRPESEVPALWGMSRANRRRPTEAHHYLPPQVTAYRTSAGVLLKKPVTLQCLNKGQSRIVYSISSAIVMKITSRLEEHGEEHSFSLQFGAFCAKVLGLRTLQTELVHDGQTTVYQFPALFQERVFRLTQWLERWGESLEGVEKTALGYYLLGLLGSIMLSKVRPRDYGSTNLGVRSVDQRACELVLYDLASWSREPDVYRARLNINPTFEWLERALGHSFHMHLRVYQAQAQLLLEEASNRSPVPTTEYQLVATDPPQAHQIPWVRLGSWLGLAKHIICQQARNTQEDWQRWETQAWLQNTRKPKKQPAWPPGLGWGKSQLTPEEYDEAVASLWKDADPQAQQVLRACGIEPPDEEEQDPRTVLHRYLARYKSITQQHRGLVAKKAQLQLRADKIKAQFEKLVQDLADVSKEIEQAESHLVTVQTQVQTQLKEAEPPKVQDLQGLLKNAGVTLADDQHVALSAYIQTMTQPKIDEEMLDLGEGWFREAIPPDIFNINRAENGNVMKGPLEAVRQVKARLRLWKRLREVLIHHLFIPEEEEYNLIELAESEGVKDNEDGLEGWTAFQLMNKVSEGATAGFEVLIQAVEDIISNLSSKEARTIRIRSSNITQWRPEVQNWLQSQSVDILLLQETHLTKEGVALAVAAMHKAGYEMFGGEAAPSNKKGTHGGVAILSRTQFKARTVQHFTLEGCGFCAAEVRVKGVRLLLVSVYLQNSTPIQSQPNAEIMGRLVALVRAHEGQWLVAGDFNITPHHELNATNILSEMRGHLLTVGEATTQGGSEIDFVITSYAISGLVEAELDWSAPHRPHASLHIQLTMPRNTVTSLRIPDFPVKDAADNATLSEDRPLPTGVTILNQSYHQDVNTKEFETLSKWCQQAMYPDETTAKGGSLAFVRKPVVQGQPLRTHSDQAGLWLRVESWLNATAKRGVKVSDRAIQDVVAKLQFGTSSQDCEGDRAEILALLNGLQLPQVLNFPASVLNIAIQIYRSGRIIDAEGNMGPISFTDRGEPPVLNLVKDMGVESAGARRRRVATSNARLAKATGRCDGGFHGRYLRPPRNVWLATALQPVTSGARGLFHGKDFHVALIDGVNINLAWGSPRVGKEVKEQLSQVMLADRWERISCQENAAGEALPSSDYLDEGTSLTGAKPVILYVHPPKADWRRNGKAMGVHLQFLLRFQLLNQGKGKTGRPNEEKQHAWEVNATRRTTLGSPSRFQVTASERLQAIFAKAKSSPLTPHDRAELADGEDMVLKLSQHSQKQELTLAKLLPGIATPVFWMENVMVVLHDDKGGMQNIAMTMLCQQPVVKAVEVMEARGAMFSFKFLCHVGCVLTWLWTQKLHLLDLGESNMGMEQASTSEAYPALRFFDLLSWQREALPQEVSKAPLPVLGQGNQGFNPPFHHLLYWWRPDLIVSYSLQSPFGLFFFPFPFLLAYGVAKGFEITLQDWADSALPVYREILADERFLSQSEGTLSVVNPTVPEFCWENVSECCLCAVDLEPEHLCSRVKGAGKGKSQPNAAPKKVFSDLWRAADRHRALDSLYARENSGSNFKMEAVDLVFRVQPQRSFDPLLVALHTRTRQRLAWPRSCRMRTTFARALRLRWRGSTGRKLRVLLPAILLHASQVPGALSRARTEPRPGEPRPPGSVQYLASSVASSPGLRHGVAVTPPALQEQVLSTAAAPQFGPKRRTLTDDGSAGTSAPSAALVAAVQLAAAGAPPGEVPGAEVPGISRARTLSGPSEAVKFSPSPHHQPIPSSPFLRSGQAFMSSWMMRNLFLALLLLVPATSQPEGLGFVQRAAYEMRAKQPPTASTQTFGEVFCSQAPWLCSSTFDCLNSTGALPAEETLRARIATSSGQPNLQSWCYFQVRWDTIVKSCLVDQDLSLTARQLFHQALQAHPAGEDNDAQYCFLNGLCEEQGISPASTLEDATAVCDRRYPEPNGWKSIGFADPALQQPPTTVPLAETYAKSACAQGSFHCMAVYCQETYCKMDEYRQKFGQGTQETL</sequence>
<dbReference type="OrthoDB" id="406636at2759"/>
<feature type="compositionally biased region" description="Basic and acidic residues" evidence="2">
    <location>
        <begin position="533"/>
        <end position="544"/>
    </location>
</feature>
<accession>A0A1Q9ELM9</accession>
<dbReference type="PANTHER" id="PTHR19446">
    <property type="entry name" value="REVERSE TRANSCRIPTASES"/>
    <property type="match status" value="1"/>
</dbReference>
<feature type="region of interest" description="Disordered" evidence="2">
    <location>
        <begin position="509"/>
        <end position="562"/>
    </location>
</feature>
<evidence type="ECO:0000313" key="5">
    <source>
        <dbReference type="Proteomes" id="UP000186817"/>
    </source>
</evidence>
<feature type="region of interest" description="Disordered" evidence="2">
    <location>
        <begin position="1971"/>
        <end position="2003"/>
    </location>
</feature>
<dbReference type="Proteomes" id="UP000186817">
    <property type="component" value="Unassembled WGS sequence"/>
</dbReference>
<dbReference type="SUPFAM" id="SSF56219">
    <property type="entry name" value="DNase I-like"/>
    <property type="match status" value="1"/>
</dbReference>
<dbReference type="PROSITE" id="PS50878">
    <property type="entry name" value="RT_POL"/>
    <property type="match status" value="1"/>
</dbReference>
<evidence type="ECO:0000256" key="1">
    <source>
        <dbReference type="SAM" id="Coils"/>
    </source>
</evidence>
<feature type="region of interest" description="Disordered" evidence="2">
    <location>
        <begin position="3810"/>
        <end position="3829"/>
    </location>
</feature>
<name>A0A1Q9ELM9_SYMMI</name>
<dbReference type="InterPro" id="IPR000477">
    <property type="entry name" value="RT_dom"/>
</dbReference>
<proteinExistence type="predicted"/>
<organism evidence="4 5">
    <name type="scientific">Symbiodinium microadriaticum</name>
    <name type="common">Dinoflagellate</name>
    <name type="synonym">Zooxanthella microadriatica</name>
    <dbReference type="NCBI Taxonomy" id="2951"/>
    <lineage>
        <taxon>Eukaryota</taxon>
        <taxon>Sar</taxon>
        <taxon>Alveolata</taxon>
        <taxon>Dinophyceae</taxon>
        <taxon>Suessiales</taxon>
        <taxon>Symbiodiniaceae</taxon>
        <taxon>Symbiodinium</taxon>
    </lineage>
</organism>
<protein>
    <submittedName>
        <fullName evidence="4">LINE-1 reverse transcriptase-like</fullName>
    </submittedName>
</protein>
<keyword evidence="5" id="KW-1185">Reference proteome</keyword>
<dbReference type="InterPro" id="IPR036691">
    <property type="entry name" value="Endo/exonu/phosph_ase_sf"/>
</dbReference>
<feature type="domain" description="Reverse transcriptase" evidence="3">
    <location>
        <begin position="1"/>
        <end position="353"/>
    </location>
</feature>
<comment type="caution">
    <text evidence="4">The sequence shown here is derived from an EMBL/GenBank/DDBJ whole genome shotgun (WGS) entry which is preliminary data.</text>
</comment>
<dbReference type="EMBL" id="LSRX01000120">
    <property type="protein sequence ID" value="OLQ08332.1"/>
    <property type="molecule type" value="Genomic_DNA"/>
</dbReference>
<dbReference type="GO" id="GO:0003964">
    <property type="term" value="F:RNA-directed DNA polymerase activity"/>
    <property type="evidence" value="ECO:0007669"/>
    <property type="project" value="UniProtKB-KW"/>
</dbReference>
<keyword evidence="4" id="KW-0548">Nucleotidyltransferase</keyword>
<dbReference type="Gene3D" id="3.60.10.10">
    <property type="entry name" value="Endonuclease/exonuclease/phosphatase"/>
    <property type="match status" value="1"/>
</dbReference>
<feature type="coiled-coil region" evidence="1">
    <location>
        <begin position="2572"/>
        <end position="2613"/>
    </location>
</feature>
<reference evidence="4 5" key="1">
    <citation type="submission" date="2016-02" db="EMBL/GenBank/DDBJ databases">
        <title>Genome analysis of coral dinoflagellate symbionts highlights evolutionary adaptations to a symbiotic lifestyle.</title>
        <authorList>
            <person name="Aranda M."/>
            <person name="Li Y."/>
            <person name="Liew Y.J."/>
            <person name="Baumgarten S."/>
            <person name="Simakov O."/>
            <person name="Wilson M."/>
            <person name="Piel J."/>
            <person name="Ashoor H."/>
            <person name="Bougouffa S."/>
            <person name="Bajic V.B."/>
            <person name="Ryu T."/>
            <person name="Ravasi T."/>
            <person name="Bayer T."/>
            <person name="Micklem G."/>
            <person name="Kim H."/>
            <person name="Bhak J."/>
            <person name="Lajeunesse T.C."/>
            <person name="Voolstra C.R."/>
        </authorList>
    </citation>
    <scope>NUCLEOTIDE SEQUENCE [LARGE SCALE GENOMIC DNA]</scope>
    <source>
        <strain evidence="4 5">CCMP2467</strain>
    </source>
</reference>
<feature type="region of interest" description="Disordered" evidence="2">
    <location>
        <begin position="3861"/>
        <end position="3883"/>
    </location>
</feature>
<evidence type="ECO:0000313" key="4">
    <source>
        <dbReference type="EMBL" id="OLQ08332.1"/>
    </source>
</evidence>